<feature type="transmembrane region" description="Helical" evidence="6">
    <location>
        <begin position="60"/>
        <end position="81"/>
    </location>
</feature>
<dbReference type="AlphaFoldDB" id="A0A438MV45"/>
<keyword evidence="3 6" id="KW-0812">Transmembrane</keyword>
<name>A0A438MV45_EXOME</name>
<evidence type="ECO:0000256" key="2">
    <source>
        <dbReference type="ARBA" id="ARBA00006325"/>
    </source>
</evidence>
<evidence type="ECO:0000313" key="8">
    <source>
        <dbReference type="Proteomes" id="UP000288859"/>
    </source>
</evidence>
<proteinExistence type="inferred from homology"/>
<comment type="subcellular location">
    <subcellularLocation>
        <location evidence="1">Membrane</location>
        <topology evidence="1">Multi-pass membrane protein</topology>
    </subcellularLocation>
</comment>
<feature type="transmembrane region" description="Helical" evidence="6">
    <location>
        <begin position="164"/>
        <end position="182"/>
    </location>
</feature>
<evidence type="ECO:0000256" key="3">
    <source>
        <dbReference type="ARBA" id="ARBA00022692"/>
    </source>
</evidence>
<feature type="transmembrane region" description="Helical" evidence="6">
    <location>
        <begin position="127"/>
        <end position="152"/>
    </location>
</feature>
<dbReference type="VEuPathDB" id="FungiDB:PV10_03116"/>
<sequence length="186" mass="20340">MSAASSDLAALQLVVSMTSYGDGPPLAYSVPDWPALYYPVRAVPGEAQYLYYLSDIYRFVVYWTLACVGSAHLFVAIWAVLMQFSSANQRRKYLNTPAGKTLSSKNKKLLGENPVGETLGWVWLIPLVYIVIGGLEALFAGSFVGLILGAVYNAGYFSMSTWTPLLWGVIIMLVLVVSSFRIHGGL</sequence>
<dbReference type="PANTHER" id="PTHR22779:SF6">
    <property type="entry name" value="SD17342P"/>
    <property type="match status" value="1"/>
</dbReference>
<dbReference type="EMBL" id="NAJM01000053">
    <property type="protein sequence ID" value="RVX67005.1"/>
    <property type="molecule type" value="Genomic_DNA"/>
</dbReference>
<gene>
    <name evidence="7" type="ORF">B0A52_09219</name>
</gene>
<reference evidence="7 8" key="1">
    <citation type="submission" date="2017-03" db="EMBL/GenBank/DDBJ databases">
        <title>Genomes of endolithic fungi from Antarctica.</title>
        <authorList>
            <person name="Coleine C."/>
            <person name="Masonjones S."/>
            <person name="Stajich J.E."/>
        </authorList>
    </citation>
    <scope>NUCLEOTIDE SEQUENCE [LARGE SCALE GENOMIC DNA]</scope>
    <source>
        <strain evidence="7 8">CCFEE 6314</strain>
    </source>
</reference>
<comment type="similarity">
    <text evidence="2">Belongs to the TMEM170 family.</text>
</comment>
<accession>A0A438MV45</accession>
<organism evidence="7 8">
    <name type="scientific">Exophiala mesophila</name>
    <name type="common">Black yeast-like fungus</name>
    <dbReference type="NCBI Taxonomy" id="212818"/>
    <lineage>
        <taxon>Eukaryota</taxon>
        <taxon>Fungi</taxon>
        <taxon>Dikarya</taxon>
        <taxon>Ascomycota</taxon>
        <taxon>Pezizomycotina</taxon>
        <taxon>Eurotiomycetes</taxon>
        <taxon>Chaetothyriomycetidae</taxon>
        <taxon>Chaetothyriales</taxon>
        <taxon>Herpotrichiellaceae</taxon>
        <taxon>Exophiala</taxon>
    </lineage>
</organism>
<dbReference type="InterPro" id="IPR019334">
    <property type="entry name" value="TMEM170A/B/YPR153W-like"/>
</dbReference>
<evidence type="ECO:0000313" key="7">
    <source>
        <dbReference type="EMBL" id="RVX67005.1"/>
    </source>
</evidence>
<dbReference type="GO" id="GO:0016020">
    <property type="term" value="C:membrane"/>
    <property type="evidence" value="ECO:0007669"/>
    <property type="project" value="UniProtKB-SubCell"/>
</dbReference>
<evidence type="ECO:0000256" key="6">
    <source>
        <dbReference type="SAM" id="Phobius"/>
    </source>
</evidence>
<protein>
    <submittedName>
        <fullName evidence="7">Uncharacterized protein</fullName>
    </submittedName>
</protein>
<dbReference type="Pfam" id="PF10190">
    <property type="entry name" value="Tmemb_170"/>
    <property type="match status" value="1"/>
</dbReference>
<evidence type="ECO:0000256" key="1">
    <source>
        <dbReference type="ARBA" id="ARBA00004141"/>
    </source>
</evidence>
<dbReference type="PANTHER" id="PTHR22779">
    <property type="entry name" value="SD17342P"/>
    <property type="match status" value="1"/>
</dbReference>
<keyword evidence="4 6" id="KW-1133">Transmembrane helix</keyword>
<evidence type="ECO:0000256" key="5">
    <source>
        <dbReference type="ARBA" id="ARBA00023136"/>
    </source>
</evidence>
<keyword evidence="5 6" id="KW-0472">Membrane</keyword>
<comment type="caution">
    <text evidence="7">The sequence shown here is derived from an EMBL/GenBank/DDBJ whole genome shotgun (WGS) entry which is preliminary data.</text>
</comment>
<dbReference type="Proteomes" id="UP000288859">
    <property type="component" value="Unassembled WGS sequence"/>
</dbReference>
<dbReference type="OrthoDB" id="2131401at2759"/>
<evidence type="ECO:0000256" key="4">
    <source>
        <dbReference type="ARBA" id="ARBA00022989"/>
    </source>
</evidence>